<feature type="transmembrane region" description="Helical" evidence="1">
    <location>
        <begin position="109"/>
        <end position="132"/>
    </location>
</feature>
<protein>
    <submittedName>
        <fullName evidence="2">ABA4-like family protein</fullName>
    </submittedName>
</protein>
<keyword evidence="1" id="KW-0472">Membrane</keyword>
<evidence type="ECO:0000313" key="2">
    <source>
        <dbReference type="EMBL" id="MDY0871697.1"/>
    </source>
</evidence>
<dbReference type="Pfam" id="PF14108">
    <property type="entry name" value="ABA4-like"/>
    <property type="match status" value="1"/>
</dbReference>
<feature type="transmembrane region" description="Helical" evidence="1">
    <location>
        <begin position="6"/>
        <end position="24"/>
    </location>
</feature>
<keyword evidence="1" id="KW-1133">Transmembrane helix</keyword>
<dbReference type="EMBL" id="JAXCLX010000001">
    <property type="protein sequence ID" value="MDY0871697.1"/>
    <property type="molecule type" value="Genomic_DNA"/>
</dbReference>
<proteinExistence type="predicted"/>
<organism evidence="2 3">
    <name type="scientific">Dongia rigui</name>
    <dbReference type="NCBI Taxonomy" id="940149"/>
    <lineage>
        <taxon>Bacteria</taxon>
        <taxon>Pseudomonadati</taxon>
        <taxon>Pseudomonadota</taxon>
        <taxon>Alphaproteobacteria</taxon>
        <taxon>Rhodospirillales</taxon>
        <taxon>Dongiaceae</taxon>
        <taxon>Dongia</taxon>
    </lineage>
</organism>
<name>A0ABU5DWL0_9PROT</name>
<gene>
    <name evidence="2" type="ORF">SMD31_07175</name>
</gene>
<dbReference type="Proteomes" id="UP001271769">
    <property type="component" value="Unassembled WGS sequence"/>
</dbReference>
<evidence type="ECO:0000313" key="3">
    <source>
        <dbReference type="Proteomes" id="UP001271769"/>
    </source>
</evidence>
<comment type="caution">
    <text evidence="2">The sequence shown here is derived from an EMBL/GenBank/DDBJ whole genome shotgun (WGS) entry which is preliminary data.</text>
</comment>
<sequence>MDWNIVFKGASSLALVAWGALVLLPRWRRLVDILRFGVPGVLALLYVTLIFGFFFGVDGGGFQSIAQVRALFASDPVLVAGWVHYLAFDLFVGIWIARRADAMGLNRFLQAPILIATFMFGPLGLALFYAVLAADRVGRRGAALA</sequence>
<feature type="transmembrane region" description="Helical" evidence="1">
    <location>
        <begin position="36"/>
        <end position="57"/>
    </location>
</feature>
<dbReference type="RefSeq" id="WP_320500127.1">
    <property type="nucleotide sequence ID" value="NZ_JAXCLX010000001.1"/>
</dbReference>
<feature type="transmembrane region" description="Helical" evidence="1">
    <location>
        <begin position="77"/>
        <end position="97"/>
    </location>
</feature>
<reference evidence="2 3" key="1">
    <citation type="journal article" date="2013" name="Antonie Van Leeuwenhoek">
        <title>Dongia rigui sp. nov., isolated from freshwater of a large wetland in Korea.</title>
        <authorList>
            <person name="Baik K.S."/>
            <person name="Hwang Y.M."/>
            <person name="Choi J.S."/>
            <person name="Kwon J."/>
            <person name="Seong C.N."/>
        </authorList>
    </citation>
    <scope>NUCLEOTIDE SEQUENCE [LARGE SCALE GENOMIC DNA]</scope>
    <source>
        <strain evidence="2 3">04SU4-P</strain>
    </source>
</reference>
<evidence type="ECO:0000256" key="1">
    <source>
        <dbReference type="SAM" id="Phobius"/>
    </source>
</evidence>
<dbReference type="InterPro" id="IPR025461">
    <property type="entry name" value="ABA4-like"/>
</dbReference>
<accession>A0ABU5DWL0</accession>
<keyword evidence="3" id="KW-1185">Reference proteome</keyword>
<keyword evidence="1" id="KW-0812">Transmembrane</keyword>